<evidence type="ECO:0000256" key="1">
    <source>
        <dbReference type="SAM" id="MobiDB-lite"/>
    </source>
</evidence>
<dbReference type="EMBL" id="JAFLRD010000010">
    <property type="protein sequence ID" value="MBO0416500.1"/>
    <property type="molecule type" value="Genomic_DNA"/>
</dbReference>
<dbReference type="RefSeq" id="WP_019100762.1">
    <property type="nucleotide sequence ID" value="NZ_CAEE01000175.1"/>
</dbReference>
<keyword evidence="3" id="KW-1185">Reference proteome</keyword>
<evidence type="ECO:0008006" key="4">
    <source>
        <dbReference type="Google" id="ProtNLM"/>
    </source>
</evidence>
<protein>
    <recommendedName>
        <fullName evidence="4">Lipoprotein</fullName>
    </recommendedName>
</protein>
<gene>
    <name evidence="2" type="ORF">J1C50_13380</name>
</gene>
<accession>A0ABS3GN65</accession>
<feature type="region of interest" description="Disordered" evidence="1">
    <location>
        <begin position="33"/>
        <end position="58"/>
    </location>
</feature>
<sequence>MTLTTLSPRSARWARRLAACLLAAALAGCLGDNQDNAGQPGNGNSNQTKPPAKLRCAP</sequence>
<evidence type="ECO:0000313" key="2">
    <source>
        <dbReference type="EMBL" id="MBO0416500.1"/>
    </source>
</evidence>
<name>A0ABS3GN65_9NEIS</name>
<reference evidence="2 3" key="1">
    <citation type="submission" date="2021-03" db="EMBL/GenBank/DDBJ databases">
        <title>First Case of infection caused by Chromobacterium haemolyticum derived from water in China.</title>
        <authorList>
            <person name="Chen J."/>
            <person name="Liu C."/>
        </authorList>
    </citation>
    <scope>NUCLEOTIDE SEQUENCE [LARGE SCALE GENOMIC DNA]</scope>
    <source>
        <strain evidence="2 3">WJ-5</strain>
    </source>
</reference>
<comment type="caution">
    <text evidence="2">The sequence shown here is derived from an EMBL/GenBank/DDBJ whole genome shotgun (WGS) entry which is preliminary data.</text>
</comment>
<evidence type="ECO:0000313" key="3">
    <source>
        <dbReference type="Proteomes" id="UP000664349"/>
    </source>
</evidence>
<proteinExistence type="predicted"/>
<dbReference type="Proteomes" id="UP000664349">
    <property type="component" value="Unassembled WGS sequence"/>
</dbReference>
<organism evidence="2 3">
    <name type="scientific">Chromobacterium haemolyticum</name>
    <dbReference type="NCBI Taxonomy" id="394935"/>
    <lineage>
        <taxon>Bacteria</taxon>
        <taxon>Pseudomonadati</taxon>
        <taxon>Pseudomonadota</taxon>
        <taxon>Betaproteobacteria</taxon>
        <taxon>Neisseriales</taxon>
        <taxon>Chromobacteriaceae</taxon>
        <taxon>Chromobacterium</taxon>
    </lineage>
</organism>
<feature type="compositionally biased region" description="Polar residues" evidence="1">
    <location>
        <begin position="33"/>
        <end position="49"/>
    </location>
</feature>